<dbReference type="InterPro" id="IPR050638">
    <property type="entry name" value="AA-Vitamin_Transporters"/>
</dbReference>
<feature type="transmembrane region" description="Helical" evidence="6">
    <location>
        <begin position="111"/>
        <end position="130"/>
    </location>
</feature>
<keyword evidence="5 6" id="KW-0472">Membrane</keyword>
<feature type="domain" description="EamA" evidence="7">
    <location>
        <begin position="138"/>
        <end position="273"/>
    </location>
</feature>
<feature type="transmembrane region" description="Helical" evidence="6">
    <location>
        <begin position="136"/>
        <end position="157"/>
    </location>
</feature>
<feature type="transmembrane region" description="Helical" evidence="6">
    <location>
        <begin position="200"/>
        <end position="221"/>
    </location>
</feature>
<evidence type="ECO:0000313" key="9">
    <source>
        <dbReference type="Proteomes" id="UP000660885"/>
    </source>
</evidence>
<dbReference type="EMBL" id="JAETWB010000006">
    <property type="protein sequence ID" value="MBL6079420.1"/>
    <property type="molecule type" value="Genomic_DNA"/>
</dbReference>
<feature type="transmembrane region" description="Helical" evidence="6">
    <location>
        <begin position="83"/>
        <end position="102"/>
    </location>
</feature>
<comment type="subcellular location">
    <subcellularLocation>
        <location evidence="1">Cell membrane</location>
        <topology evidence="1">Multi-pass membrane protein</topology>
    </subcellularLocation>
</comment>
<dbReference type="PANTHER" id="PTHR32322:SF18">
    <property type="entry name" value="S-ADENOSYLMETHIONINE_S-ADENOSYLHOMOCYSTEINE TRANSPORTER"/>
    <property type="match status" value="1"/>
</dbReference>
<sequence>MALVGANVGVAKLLAAALPIPMIACLRCLLACAVLWPLARIMEGRVRPGASALRNLALQALFGTALYNAGLLAGLRLTTALEGGLVLATLPAVVALGSALWLRERLSPRQWAAAGLAAGGMAAITLARLGDGAEGHWLGNLLVFGGVLGEAAYVLLAKRIAGSVPVVTASLWMQAFSAAMLLPLSLPGIGALAALADPRLAGLLVFHSLTASVLCLLLWYAGLRRVPAGVAGTFTAFLPATSLLVAVAVLGEAFTAVHGVGFVLMAASLLLATWPRRRQS</sequence>
<feature type="transmembrane region" description="Helical" evidence="6">
    <location>
        <begin position="56"/>
        <end position="77"/>
    </location>
</feature>
<evidence type="ECO:0000313" key="8">
    <source>
        <dbReference type="EMBL" id="MBL6079420.1"/>
    </source>
</evidence>
<protein>
    <submittedName>
        <fullName evidence="8">DMT family transporter</fullName>
    </submittedName>
</protein>
<feature type="transmembrane region" description="Helical" evidence="6">
    <location>
        <begin position="228"/>
        <end position="250"/>
    </location>
</feature>
<evidence type="ECO:0000256" key="3">
    <source>
        <dbReference type="ARBA" id="ARBA00022692"/>
    </source>
</evidence>
<dbReference type="Proteomes" id="UP000660885">
    <property type="component" value="Unassembled WGS sequence"/>
</dbReference>
<feature type="transmembrane region" description="Helical" evidence="6">
    <location>
        <begin position="13"/>
        <end position="36"/>
    </location>
</feature>
<keyword evidence="4 6" id="KW-1133">Transmembrane helix</keyword>
<comment type="caution">
    <text evidence="8">The sequence shown here is derived from an EMBL/GenBank/DDBJ whole genome shotgun (WGS) entry which is preliminary data.</text>
</comment>
<organism evidence="8 9">
    <name type="scientific">Belnapia arida</name>
    <dbReference type="NCBI Taxonomy" id="2804533"/>
    <lineage>
        <taxon>Bacteria</taxon>
        <taxon>Pseudomonadati</taxon>
        <taxon>Pseudomonadota</taxon>
        <taxon>Alphaproteobacteria</taxon>
        <taxon>Acetobacterales</taxon>
        <taxon>Roseomonadaceae</taxon>
        <taxon>Belnapia</taxon>
    </lineage>
</organism>
<evidence type="ECO:0000256" key="4">
    <source>
        <dbReference type="ARBA" id="ARBA00022989"/>
    </source>
</evidence>
<accession>A0ABS1U5J9</accession>
<keyword evidence="2" id="KW-1003">Cell membrane</keyword>
<dbReference type="PANTHER" id="PTHR32322">
    <property type="entry name" value="INNER MEMBRANE TRANSPORTER"/>
    <property type="match status" value="1"/>
</dbReference>
<feature type="transmembrane region" description="Helical" evidence="6">
    <location>
        <begin position="256"/>
        <end position="274"/>
    </location>
</feature>
<dbReference type="SUPFAM" id="SSF103481">
    <property type="entry name" value="Multidrug resistance efflux transporter EmrE"/>
    <property type="match status" value="2"/>
</dbReference>
<reference evidence="8 9" key="1">
    <citation type="submission" date="2021-01" db="EMBL/GenBank/DDBJ databases">
        <title>Belnapia mucosa sp. nov. and Belnapia arida sp. nov., isolated from the Tabernas Desert (Almeria, Spain).</title>
        <authorList>
            <person name="Molina-Menor E."/>
            <person name="Vidal-Verdu A."/>
            <person name="Calonge A."/>
            <person name="Satari L."/>
            <person name="Pereto J."/>
            <person name="Porcar M."/>
        </authorList>
    </citation>
    <scope>NUCLEOTIDE SEQUENCE [LARGE SCALE GENOMIC DNA]</scope>
    <source>
        <strain evidence="8 9">T18</strain>
    </source>
</reference>
<evidence type="ECO:0000256" key="2">
    <source>
        <dbReference type="ARBA" id="ARBA00022475"/>
    </source>
</evidence>
<feature type="domain" description="EamA" evidence="7">
    <location>
        <begin position="4"/>
        <end position="125"/>
    </location>
</feature>
<keyword evidence="9" id="KW-1185">Reference proteome</keyword>
<proteinExistence type="predicted"/>
<keyword evidence="3 6" id="KW-0812">Transmembrane</keyword>
<gene>
    <name evidence="8" type="ORF">JMJ56_15480</name>
</gene>
<name>A0ABS1U5J9_9PROT</name>
<dbReference type="Pfam" id="PF00892">
    <property type="entry name" value="EamA"/>
    <property type="match status" value="2"/>
</dbReference>
<evidence type="ECO:0000256" key="1">
    <source>
        <dbReference type="ARBA" id="ARBA00004651"/>
    </source>
</evidence>
<evidence type="ECO:0000259" key="7">
    <source>
        <dbReference type="Pfam" id="PF00892"/>
    </source>
</evidence>
<evidence type="ECO:0000256" key="5">
    <source>
        <dbReference type="ARBA" id="ARBA00023136"/>
    </source>
</evidence>
<feature type="transmembrane region" description="Helical" evidence="6">
    <location>
        <begin position="169"/>
        <end position="194"/>
    </location>
</feature>
<dbReference type="InterPro" id="IPR037185">
    <property type="entry name" value="EmrE-like"/>
</dbReference>
<dbReference type="InterPro" id="IPR000620">
    <property type="entry name" value="EamA_dom"/>
</dbReference>
<evidence type="ECO:0000256" key="6">
    <source>
        <dbReference type="SAM" id="Phobius"/>
    </source>
</evidence>